<accession>A0A387AQL4</accession>
<keyword evidence="6" id="KW-1133">Transmembrane helix</keyword>
<dbReference type="RefSeq" id="WP_120784828.1">
    <property type="nucleotide sequence ID" value="NZ_CP032626.1"/>
</dbReference>
<dbReference type="NCBIfam" id="TIGR01167">
    <property type="entry name" value="LPXTG_anchor"/>
    <property type="match status" value="1"/>
</dbReference>
<evidence type="ECO:0000313" key="8">
    <source>
        <dbReference type="EMBL" id="AYF93064.1"/>
    </source>
</evidence>
<sequence>MQDHKIHYRMYKTGKRWIVVAMFSGLLFTGFKATNMVSHAAENLDAGVPSGFVIPKDVIVDKYSPLTHQATTKETTHTTQQTVAKPAVATITIPSVKTTTVTTTSSTANHRYSLTIVFKDENGQVIRTVNAGSYRVGETYNLTSDISWLAAVGYRAHVASNIITVNEENRGNIEIKATRMHNISVTYKDIDTGNVIDRHTVIDNDTNVYSTAQDKAYLTSLGYSVANIPDQLKGSHEHILRLKKLPVVIPKEAPEPEVVSTSSVAELPKAEPVVPAEKSKVAAPAPAVHHKTKSAPATTRAKHAHAKHDKVAKLPQTGDQMNAASMTAIGTSLLLMAIGAGFVDIRRRRR</sequence>
<evidence type="ECO:0000256" key="5">
    <source>
        <dbReference type="SAM" id="MobiDB-lite"/>
    </source>
</evidence>
<keyword evidence="2" id="KW-0964">Secreted</keyword>
<feature type="domain" description="Gram-positive cocci surface proteins LPxTG" evidence="7">
    <location>
        <begin position="314"/>
        <end position="350"/>
    </location>
</feature>
<dbReference type="PROSITE" id="PS50847">
    <property type="entry name" value="GRAM_POS_ANCHORING"/>
    <property type="match status" value="1"/>
</dbReference>
<evidence type="ECO:0000259" key="7">
    <source>
        <dbReference type="PROSITE" id="PS50847"/>
    </source>
</evidence>
<dbReference type="Pfam" id="PF19258">
    <property type="entry name" value="KxYKxGKxW_sig"/>
    <property type="match status" value="1"/>
</dbReference>
<dbReference type="InterPro" id="IPR022263">
    <property type="entry name" value="KxYKxGKxW"/>
</dbReference>
<evidence type="ECO:0000256" key="6">
    <source>
        <dbReference type="SAM" id="Phobius"/>
    </source>
</evidence>
<gene>
    <name evidence="8" type="ORF">D7I45_06110</name>
</gene>
<keyword evidence="9" id="KW-1185">Reference proteome</keyword>
<keyword evidence="6" id="KW-0472">Membrane</keyword>
<keyword evidence="1" id="KW-0134">Cell wall</keyword>
<keyword evidence="6" id="KW-0812">Transmembrane</keyword>
<keyword evidence="3" id="KW-0732">Signal</keyword>
<reference evidence="8 9" key="1">
    <citation type="submission" date="2018-09" db="EMBL/GenBank/DDBJ databases">
        <title>Genome sequencing of strain BHWM-4.</title>
        <authorList>
            <person name="Heo J."/>
            <person name="Kim S.-J."/>
            <person name="Kwon S.-W."/>
        </authorList>
    </citation>
    <scope>NUCLEOTIDE SEQUENCE [LARGE SCALE GENOMIC DNA]</scope>
    <source>
        <strain evidence="8 9">BHWM-4</strain>
    </source>
</reference>
<dbReference type="OrthoDB" id="2252996at2"/>
<dbReference type="NCBIfam" id="TIGR03715">
    <property type="entry name" value="KxYKxGKxW"/>
    <property type="match status" value="1"/>
</dbReference>
<dbReference type="EMBL" id="CP032626">
    <property type="protein sequence ID" value="AYF93064.1"/>
    <property type="molecule type" value="Genomic_DNA"/>
</dbReference>
<dbReference type="InterPro" id="IPR019931">
    <property type="entry name" value="LPXTG_anchor"/>
</dbReference>
<feature type="transmembrane region" description="Helical" evidence="6">
    <location>
        <begin position="323"/>
        <end position="343"/>
    </location>
</feature>
<dbReference type="AlphaFoldDB" id="A0A387AQL4"/>
<dbReference type="Proteomes" id="UP000272003">
    <property type="component" value="Chromosome"/>
</dbReference>
<name>A0A387AQL4_9LACO</name>
<evidence type="ECO:0000313" key="9">
    <source>
        <dbReference type="Proteomes" id="UP000272003"/>
    </source>
</evidence>
<feature type="region of interest" description="Disordered" evidence="5">
    <location>
        <begin position="275"/>
        <end position="308"/>
    </location>
</feature>
<keyword evidence="4" id="KW-0572">Peptidoglycan-anchor</keyword>
<dbReference type="KEGG" id="abom:D7I45_06110"/>
<protein>
    <submittedName>
        <fullName evidence="8">LPXTG cell wall anchor domain-containing protein</fullName>
    </submittedName>
</protein>
<evidence type="ECO:0000256" key="4">
    <source>
        <dbReference type="ARBA" id="ARBA00023088"/>
    </source>
</evidence>
<proteinExistence type="predicted"/>
<organism evidence="8 9">
    <name type="scientific">Apilactobacillus bombintestini</name>
    <dbReference type="NCBI Taxonomy" id="2419772"/>
    <lineage>
        <taxon>Bacteria</taxon>
        <taxon>Bacillati</taxon>
        <taxon>Bacillota</taxon>
        <taxon>Bacilli</taxon>
        <taxon>Lactobacillales</taxon>
        <taxon>Lactobacillaceae</taxon>
        <taxon>Apilactobacillus</taxon>
    </lineage>
</organism>
<dbReference type="Pfam" id="PF00746">
    <property type="entry name" value="Gram_pos_anchor"/>
    <property type="match status" value="1"/>
</dbReference>
<evidence type="ECO:0000256" key="1">
    <source>
        <dbReference type="ARBA" id="ARBA00022512"/>
    </source>
</evidence>
<evidence type="ECO:0000256" key="3">
    <source>
        <dbReference type="ARBA" id="ARBA00022729"/>
    </source>
</evidence>
<evidence type="ECO:0000256" key="2">
    <source>
        <dbReference type="ARBA" id="ARBA00022525"/>
    </source>
</evidence>